<organism evidence="2 3">
    <name type="scientific">Alkalihalobacterium chitinilyticum</name>
    <dbReference type="NCBI Taxonomy" id="2980103"/>
    <lineage>
        <taxon>Bacteria</taxon>
        <taxon>Bacillati</taxon>
        <taxon>Bacillota</taxon>
        <taxon>Bacilli</taxon>
        <taxon>Bacillales</taxon>
        <taxon>Bacillaceae</taxon>
        <taxon>Alkalihalobacterium</taxon>
    </lineage>
</organism>
<dbReference type="RefSeq" id="WP_275118393.1">
    <property type="nucleotide sequence ID" value="NZ_JAOTPO010000006.1"/>
</dbReference>
<dbReference type="PROSITE" id="PS51500">
    <property type="entry name" value="SIN"/>
    <property type="match status" value="1"/>
</dbReference>
<reference evidence="2" key="1">
    <citation type="submission" date="2024-05" db="EMBL/GenBank/DDBJ databases">
        <title>Alkalihalobacillus sp. strain MEB203 novel alkaliphilic bacterium from Lonar Lake, India.</title>
        <authorList>
            <person name="Joshi A."/>
            <person name="Thite S."/>
            <person name="Mengade P."/>
        </authorList>
    </citation>
    <scope>NUCLEOTIDE SEQUENCE</scope>
    <source>
        <strain evidence="2">MEB 203</strain>
    </source>
</reference>
<sequence>MDPILSSKDCKLDFEWVLLMKEAKENGMEPSEVKIFLDQIKQEK</sequence>
<dbReference type="InterPro" id="IPR036281">
    <property type="entry name" value="SinR/SinI_dimer_dom_sf"/>
</dbReference>
<feature type="domain" description="Sin" evidence="1">
    <location>
        <begin position="3"/>
        <end position="41"/>
    </location>
</feature>
<dbReference type="Proteomes" id="UP001148125">
    <property type="component" value="Unassembled WGS sequence"/>
</dbReference>
<evidence type="ECO:0000259" key="1">
    <source>
        <dbReference type="PROSITE" id="PS51500"/>
    </source>
</evidence>
<dbReference type="InterPro" id="IPR010981">
    <property type="entry name" value="SinR/SinI_dimer_dom"/>
</dbReference>
<evidence type="ECO:0000313" key="3">
    <source>
        <dbReference type="Proteomes" id="UP001148125"/>
    </source>
</evidence>
<comment type="caution">
    <text evidence="2">The sequence shown here is derived from an EMBL/GenBank/DDBJ whole genome shotgun (WGS) entry which is preliminary data.</text>
</comment>
<name>A0ABT5VET3_9BACI</name>
<evidence type="ECO:0000313" key="2">
    <source>
        <dbReference type="EMBL" id="MDE5413775.1"/>
    </source>
</evidence>
<keyword evidence="3" id="KW-1185">Reference proteome</keyword>
<gene>
    <name evidence="2" type="ORF">N7Z68_10290</name>
</gene>
<dbReference type="SUPFAM" id="SSF47406">
    <property type="entry name" value="SinR repressor dimerisation domain-like"/>
    <property type="match status" value="1"/>
</dbReference>
<proteinExistence type="predicted"/>
<protein>
    <submittedName>
        <fullName evidence="2">Anti-repressor SinI family protein</fullName>
    </submittedName>
</protein>
<dbReference type="Pfam" id="PF08671">
    <property type="entry name" value="SinI"/>
    <property type="match status" value="1"/>
</dbReference>
<dbReference type="EMBL" id="JAOTPO010000006">
    <property type="protein sequence ID" value="MDE5413775.1"/>
    <property type="molecule type" value="Genomic_DNA"/>
</dbReference>
<accession>A0ABT5VET3</accession>